<evidence type="ECO:0000313" key="1">
    <source>
        <dbReference type="EMBL" id="QEG22410.1"/>
    </source>
</evidence>
<gene>
    <name evidence="1" type="primary">mshA_3</name>
    <name evidence="1" type="ORF">MFFC18_22900</name>
</gene>
<dbReference type="EC" id="2.4.1.250" evidence="1"/>
<dbReference type="STRING" id="980251.GCA_001642875_00017"/>
<evidence type="ECO:0000313" key="2">
    <source>
        <dbReference type="Proteomes" id="UP000322214"/>
    </source>
</evidence>
<dbReference type="Proteomes" id="UP000322214">
    <property type="component" value="Chromosome"/>
</dbReference>
<dbReference type="PANTHER" id="PTHR12526:SF635">
    <property type="entry name" value="GLYCOSYL TRANSFERASE GROUP 1"/>
    <property type="match status" value="1"/>
</dbReference>
<name>A0A5B9PBM0_9BACT</name>
<organism evidence="1 2">
    <name type="scientific">Mariniblastus fucicola</name>
    <dbReference type="NCBI Taxonomy" id="980251"/>
    <lineage>
        <taxon>Bacteria</taxon>
        <taxon>Pseudomonadati</taxon>
        <taxon>Planctomycetota</taxon>
        <taxon>Planctomycetia</taxon>
        <taxon>Pirellulales</taxon>
        <taxon>Pirellulaceae</taxon>
        <taxon>Mariniblastus</taxon>
    </lineage>
</organism>
<dbReference type="Pfam" id="PF13692">
    <property type="entry name" value="Glyco_trans_1_4"/>
    <property type="match status" value="1"/>
</dbReference>
<sequence length="440" mass="49411">MKVSHFNTFPYGGAATAARRLSRRLRKSGVRSTFYYSRSDRDDVVQIGNKSEAIEQTQIAAEPSTNGLSMFARRREKKRLREIWRLHNEHIATRPAGEETFSMARLPDESTLNWFQINSDIVHLHWISFFADYPSFFRSIPDHVPLVWTLHDQNAFTGGCHYAGGCEKYQKGCGSCPQVTNAHSRDVSVDSFQTKRRALSGRNVHVVAPSRWMLDLAKQSPVWPRTASFHHIRLGFNLKKFYPVDRIHARKQLGIRSDAFLIGFGADDVRSKRKGVGSLVSALDHVSTDQEVEGIVFGSGEVQSTGRVKKFHELGYVDSIDRQRLIYSAADVVVVPSTEDNQPQVGLEAMACGTPVVGFDTCGIPEMVQNGKTGLLAKAGDSQDLAKQISWIINNPLQRQQMGIEARKMMELNHDSEIQAAQYIQLYENATQFGRKLKAA</sequence>
<dbReference type="PANTHER" id="PTHR12526">
    <property type="entry name" value="GLYCOSYLTRANSFERASE"/>
    <property type="match status" value="1"/>
</dbReference>
<dbReference type="GO" id="GO:0102710">
    <property type="term" value="F:D-inositol-3-phosphate glycosyltransferase activity"/>
    <property type="evidence" value="ECO:0007669"/>
    <property type="project" value="UniProtKB-EC"/>
</dbReference>
<dbReference type="RefSeq" id="WP_075081494.1">
    <property type="nucleotide sequence ID" value="NZ_CP042912.1"/>
</dbReference>
<proteinExistence type="predicted"/>
<reference evidence="1 2" key="1">
    <citation type="submission" date="2019-08" db="EMBL/GenBank/DDBJ databases">
        <title>Deep-cultivation of Planctomycetes and their phenomic and genomic characterization uncovers novel biology.</title>
        <authorList>
            <person name="Wiegand S."/>
            <person name="Jogler M."/>
            <person name="Boedeker C."/>
            <person name="Pinto D."/>
            <person name="Vollmers J."/>
            <person name="Rivas-Marin E."/>
            <person name="Kohn T."/>
            <person name="Peeters S.H."/>
            <person name="Heuer A."/>
            <person name="Rast P."/>
            <person name="Oberbeckmann S."/>
            <person name="Bunk B."/>
            <person name="Jeske O."/>
            <person name="Meyerdierks A."/>
            <person name="Storesund J.E."/>
            <person name="Kallscheuer N."/>
            <person name="Luecker S."/>
            <person name="Lage O.M."/>
            <person name="Pohl T."/>
            <person name="Merkel B.J."/>
            <person name="Hornburger P."/>
            <person name="Mueller R.-W."/>
            <person name="Bruemmer F."/>
            <person name="Labrenz M."/>
            <person name="Spormann A.M."/>
            <person name="Op den Camp H."/>
            <person name="Overmann J."/>
            <person name="Amann R."/>
            <person name="Jetten M.S.M."/>
            <person name="Mascher T."/>
            <person name="Medema M.H."/>
            <person name="Devos D.P."/>
            <person name="Kaster A.-K."/>
            <person name="Ovreas L."/>
            <person name="Rohde M."/>
            <person name="Galperin M.Y."/>
            <person name="Jogler C."/>
        </authorList>
    </citation>
    <scope>NUCLEOTIDE SEQUENCE [LARGE SCALE GENOMIC DNA]</scope>
    <source>
        <strain evidence="1 2">FC18</strain>
    </source>
</reference>
<keyword evidence="2" id="KW-1185">Reference proteome</keyword>
<dbReference type="AlphaFoldDB" id="A0A5B9PBM0"/>
<accession>A0A5B9PBM0</accession>
<dbReference type="Gene3D" id="3.40.50.2000">
    <property type="entry name" value="Glycogen Phosphorylase B"/>
    <property type="match status" value="2"/>
</dbReference>
<dbReference type="SUPFAM" id="SSF53756">
    <property type="entry name" value="UDP-Glycosyltransferase/glycogen phosphorylase"/>
    <property type="match status" value="1"/>
</dbReference>
<keyword evidence="1" id="KW-0328">Glycosyltransferase</keyword>
<protein>
    <submittedName>
        <fullName evidence="1">D-inositol 3-phosphate glycosyltransferase</fullName>
        <ecNumber evidence="1">2.4.1.250</ecNumber>
    </submittedName>
</protein>
<dbReference type="EMBL" id="CP042912">
    <property type="protein sequence ID" value="QEG22410.1"/>
    <property type="molecule type" value="Genomic_DNA"/>
</dbReference>
<keyword evidence="1" id="KW-0808">Transferase</keyword>
<dbReference type="KEGG" id="mff:MFFC18_22900"/>